<comment type="caution">
    <text evidence="3">The sequence shown here is derived from an EMBL/GenBank/DDBJ whole genome shotgun (WGS) entry which is preliminary data.</text>
</comment>
<dbReference type="InterPro" id="IPR015943">
    <property type="entry name" value="WD40/YVTN_repeat-like_dom_sf"/>
</dbReference>
<reference evidence="3 4" key="1">
    <citation type="submission" date="2019-02" db="EMBL/GenBank/DDBJ databases">
        <title>Deep-cultivation of Planctomycetes and their phenomic and genomic characterization uncovers novel biology.</title>
        <authorList>
            <person name="Wiegand S."/>
            <person name="Jogler M."/>
            <person name="Boedeker C."/>
            <person name="Pinto D."/>
            <person name="Vollmers J."/>
            <person name="Rivas-Marin E."/>
            <person name="Kohn T."/>
            <person name="Peeters S.H."/>
            <person name="Heuer A."/>
            <person name="Rast P."/>
            <person name="Oberbeckmann S."/>
            <person name="Bunk B."/>
            <person name="Jeske O."/>
            <person name="Meyerdierks A."/>
            <person name="Storesund J.E."/>
            <person name="Kallscheuer N."/>
            <person name="Luecker S."/>
            <person name="Lage O.M."/>
            <person name="Pohl T."/>
            <person name="Merkel B.J."/>
            <person name="Hornburger P."/>
            <person name="Mueller R.-W."/>
            <person name="Bruemmer F."/>
            <person name="Labrenz M."/>
            <person name="Spormann A.M."/>
            <person name="Op Den Camp H."/>
            <person name="Overmann J."/>
            <person name="Amann R."/>
            <person name="Jetten M.S.M."/>
            <person name="Mascher T."/>
            <person name="Medema M.H."/>
            <person name="Devos D.P."/>
            <person name="Kaster A.-K."/>
            <person name="Ovreas L."/>
            <person name="Rohde M."/>
            <person name="Galperin M.Y."/>
            <person name="Jogler C."/>
        </authorList>
    </citation>
    <scope>NUCLEOTIDE SEQUENCE [LARGE SCALE GENOMIC DNA]</scope>
    <source>
        <strain evidence="3 4">Pla108</strain>
    </source>
</reference>
<dbReference type="PANTHER" id="PTHR34512">
    <property type="entry name" value="CELL SURFACE PROTEIN"/>
    <property type="match status" value="1"/>
</dbReference>
<evidence type="ECO:0000256" key="1">
    <source>
        <dbReference type="SAM" id="SignalP"/>
    </source>
</evidence>
<dbReference type="Proteomes" id="UP000317421">
    <property type="component" value="Unassembled WGS sequence"/>
</dbReference>
<feature type="chain" id="PRO_5022919942" evidence="1">
    <location>
        <begin position="19"/>
        <end position="414"/>
    </location>
</feature>
<keyword evidence="4" id="KW-1185">Reference proteome</keyword>
<organism evidence="3 4">
    <name type="scientific">Botrimarina colliarenosi</name>
    <dbReference type="NCBI Taxonomy" id="2528001"/>
    <lineage>
        <taxon>Bacteria</taxon>
        <taxon>Pseudomonadati</taxon>
        <taxon>Planctomycetota</taxon>
        <taxon>Planctomycetia</taxon>
        <taxon>Pirellulales</taxon>
        <taxon>Lacipirellulaceae</taxon>
        <taxon>Botrimarina</taxon>
    </lineage>
</organism>
<dbReference type="SUPFAM" id="SSF50998">
    <property type="entry name" value="Quinoprotein alcohol dehydrogenase-like"/>
    <property type="match status" value="1"/>
</dbReference>
<keyword evidence="1" id="KW-0732">Signal</keyword>
<dbReference type="EMBL" id="SJPR01000004">
    <property type="protein sequence ID" value="TWT96118.1"/>
    <property type="molecule type" value="Genomic_DNA"/>
</dbReference>
<evidence type="ECO:0000259" key="2">
    <source>
        <dbReference type="Pfam" id="PF13360"/>
    </source>
</evidence>
<gene>
    <name evidence="3" type="ORF">Pla108_32000</name>
</gene>
<accession>A0A5C6A9X3</accession>
<dbReference type="AlphaFoldDB" id="A0A5C6A9X3"/>
<protein>
    <submittedName>
        <fullName evidence="3">Outer membrane biogenesis protein BamB</fullName>
    </submittedName>
</protein>
<dbReference type="OrthoDB" id="244732at2"/>
<dbReference type="RefSeq" id="WP_146445904.1">
    <property type="nucleotide sequence ID" value="NZ_SJPR01000004.1"/>
</dbReference>
<dbReference type="InterPro" id="IPR002372">
    <property type="entry name" value="PQQ_rpt_dom"/>
</dbReference>
<feature type="signal peptide" evidence="1">
    <location>
        <begin position="1"/>
        <end position="18"/>
    </location>
</feature>
<dbReference type="Pfam" id="PF13360">
    <property type="entry name" value="PQQ_2"/>
    <property type="match status" value="2"/>
</dbReference>
<dbReference type="PANTHER" id="PTHR34512:SF30">
    <property type="entry name" value="OUTER MEMBRANE PROTEIN ASSEMBLY FACTOR BAMB"/>
    <property type="match status" value="1"/>
</dbReference>
<dbReference type="SMART" id="SM00564">
    <property type="entry name" value="PQQ"/>
    <property type="match status" value="5"/>
</dbReference>
<dbReference type="InterPro" id="IPR018391">
    <property type="entry name" value="PQQ_b-propeller_rpt"/>
</dbReference>
<evidence type="ECO:0000313" key="3">
    <source>
        <dbReference type="EMBL" id="TWT96118.1"/>
    </source>
</evidence>
<proteinExistence type="predicted"/>
<name>A0A5C6A9X3_9BACT</name>
<sequence length="414" mass="44630" precursor="true">MRFFSIALALFLASAVDAQDWPQWRGPTADNHAAPGATAPVAWSEDSGLAWKTPVPGRGHSSPTLVGDRIYLITADESAQTQSLLIFDRSSGELLREVLTHRGGLAARIHPNNTHASSTVASDGERVFALFCNEDAAIVTAYDLAGDKLWQKRVGGFDPQQFQFGFGSSPRLVDGLLVLSTEYDGPESGLYAVDPATGDTVWSAPRVKELSYSTPSITPVDGEKQLLMSGNYSVSSYDPQSGKELWSVEDITARATCGTMVWDKSLGLGFASGGFPDPFTLAIELGGDHKVVWQNSVKCYEQSLLAADGHVYAASDNGVAYCWRAGDGKEMWKSRLGGKFSSSPLLVGKAIYVTSEQGTTHVFEANPERFVRLGENQLGDSGFATPTPADGRLYHRYGKTEGGKRQEYLVAIGE</sequence>
<evidence type="ECO:0000313" key="4">
    <source>
        <dbReference type="Proteomes" id="UP000317421"/>
    </source>
</evidence>
<dbReference type="Gene3D" id="2.130.10.10">
    <property type="entry name" value="YVTN repeat-like/Quinoprotein amine dehydrogenase"/>
    <property type="match status" value="2"/>
</dbReference>
<feature type="domain" description="Pyrrolo-quinoline quinone repeat" evidence="2">
    <location>
        <begin position="290"/>
        <end position="364"/>
    </location>
</feature>
<dbReference type="InterPro" id="IPR011047">
    <property type="entry name" value="Quinoprotein_ADH-like_sf"/>
</dbReference>
<feature type="domain" description="Pyrrolo-quinoline quinone repeat" evidence="2">
    <location>
        <begin position="119"/>
        <end position="248"/>
    </location>
</feature>